<evidence type="ECO:0000313" key="3">
    <source>
        <dbReference type="Proteomes" id="UP000516349"/>
    </source>
</evidence>
<dbReference type="KEGG" id="ebla:JGUZn3_00200"/>
<evidence type="ECO:0000313" key="2">
    <source>
        <dbReference type="EMBL" id="QNT77287.1"/>
    </source>
</evidence>
<dbReference type="RefSeq" id="WP_203413785.1">
    <property type="nucleotide sequence ID" value="NZ_CP060244.1"/>
</dbReference>
<organism evidence="2 3">
    <name type="scientific">Entomobacter blattae</name>
    <dbReference type="NCBI Taxonomy" id="2762277"/>
    <lineage>
        <taxon>Bacteria</taxon>
        <taxon>Pseudomonadati</taxon>
        <taxon>Pseudomonadota</taxon>
        <taxon>Alphaproteobacteria</taxon>
        <taxon>Acetobacterales</taxon>
        <taxon>Acetobacteraceae</taxon>
        <taxon>Entomobacter</taxon>
    </lineage>
</organism>
<name>A0A7H1NNC7_9PROT</name>
<dbReference type="Proteomes" id="UP000516349">
    <property type="component" value="Chromosome"/>
</dbReference>
<dbReference type="AlphaFoldDB" id="A0A7H1NNC7"/>
<dbReference type="PANTHER" id="PTHR33608:SF6">
    <property type="entry name" value="BLL2464 PROTEIN"/>
    <property type="match status" value="1"/>
</dbReference>
<sequence>MNASSSFSLQQAYDLAAKFPAIRLSAYQAAQTLLWGQHGRKRKGEGEEFWQFRKLFPGESLSRVDWRQSARSQNIFIRETERLTVQTLCLWVDFSSSMAWGSEGSPFTKLHYALTQALALAYCALDNQERLLVINPYTGEQIFFNSTARFPALCDFFFHLLSHSQETPPSPLPKSEFLPPHCHLALFSDGLFTLSSIAPLLKTLALQSTRTFFFQVNDPQEAQFSYEGRILFEGTENEPSHLVPNALSVAQNYQNNFKHHSVQLAELCQNNHIHYWSFLTSQPLMQPLQHIFRLVDSSLEKRNL</sequence>
<dbReference type="EMBL" id="CP060244">
    <property type="protein sequence ID" value="QNT77287.1"/>
    <property type="molecule type" value="Genomic_DNA"/>
</dbReference>
<proteinExistence type="predicted"/>
<dbReference type="Pfam" id="PF01882">
    <property type="entry name" value="DUF58"/>
    <property type="match status" value="1"/>
</dbReference>
<dbReference type="InterPro" id="IPR002881">
    <property type="entry name" value="DUF58"/>
</dbReference>
<keyword evidence="3" id="KW-1185">Reference proteome</keyword>
<dbReference type="PANTHER" id="PTHR33608">
    <property type="entry name" value="BLL2464 PROTEIN"/>
    <property type="match status" value="1"/>
</dbReference>
<evidence type="ECO:0000259" key="1">
    <source>
        <dbReference type="Pfam" id="PF01882"/>
    </source>
</evidence>
<reference evidence="2 3" key="1">
    <citation type="submission" date="2020-08" db="EMBL/GenBank/DDBJ databases">
        <title>Complete genome sequence of Entomobacter blattae G55GP.</title>
        <authorList>
            <person name="Poehlein A."/>
            <person name="Guzman J."/>
            <person name="Daniel R."/>
            <person name="Vilcinskas A."/>
        </authorList>
    </citation>
    <scope>NUCLEOTIDE SEQUENCE [LARGE SCALE GENOMIC DNA]</scope>
    <source>
        <strain evidence="2 3">G55GP</strain>
    </source>
</reference>
<accession>A0A7H1NNC7</accession>
<protein>
    <recommendedName>
        <fullName evidence="1">DUF58 domain-containing protein</fullName>
    </recommendedName>
</protein>
<gene>
    <name evidence="2" type="ORF">JGUZn3_00200</name>
</gene>
<feature type="domain" description="DUF58" evidence="1">
    <location>
        <begin position="52"/>
        <end position="134"/>
    </location>
</feature>